<dbReference type="SUPFAM" id="SSF51306">
    <property type="entry name" value="LexA/Signal peptidase"/>
    <property type="match status" value="1"/>
</dbReference>
<dbReference type="Gene3D" id="2.10.109.10">
    <property type="entry name" value="Umud Fragment, subunit A"/>
    <property type="match status" value="1"/>
</dbReference>
<dbReference type="InterPro" id="IPR001387">
    <property type="entry name" value="Cro/C1-type_HTH"/>
</dbReference>
<accession>A0A3D2SCD1</accession>
<dbReference type="Gene3D" id="1.10.260.40">
    <property type="entry name" value="lambda repressor-like DNA-binding domains"/>
    <property type="match status" value="1"/>
</dbReference>
<evidence type="ECO:0000313" key="2">
    <source>
        <dbReference type="EMBL" id="HCK23499.1"/>
    </source>
</evidence>
<evidence type="ECO:0000313" key="3">
    <source>
        <dbReference type="Proteomes" id="UP000263098"/>
    </source>
</evidence>
<dbReference type="GO" id="GO:0003677">
    <property type="term" value="F:DNA binding"/>
    <property type="evidence" value="ECO:0007669"/>
    <property type="project" value="InterPro"/>
</dbReference>
<proteinExistence type="predicted"/>
<feature type="domain" description="Peptidase S24/S26A/S26B/S26C" evidence="1">
    <location>
        <begin position="130"/>
        <end position="226"/>
    </location>
</feature>
<dbReference type="InterPro" id="IPR015927">
    <property type="entry name" value="Peptidase_S24_S26A/B/C"/>
</dbReference>
<dbReference type="InterPro" id="IPR010982">
    <property type="entry name" value="Lambda_DNA-bd_dom_sf"/>
</dbReference>
<dbReference type="AlphaFoldDB" id="A0A3D2SCD1"/>
<organism evidence="2 3">
    <name type="scientific">Bacteroides graminisolvens</name>
    <dbReference type="NCBI Taxonomy" id="477666"/>
    <lineage>
        <taxon>Bacteria</taxon>
        <taxon>Pseudomonadati</taxon>
        <taxon>Bacteroidota</taxon>
        <taxon>Bacteroidia</taxon>
        <taxon>Bacteroidales</taxon>
        <taxon>Bacteroidaceae</taxon>
        <taxon>Bacteroides</taxon>
    </lineage>
</organism>
<gene>
    <name evidence="2" type="ORF">DHW31_01720</name>
</gene>
<reference evidence="2 3" key="1">
    <citation type="journal article" date="2018" name="Nat. Biotechnol.">
        <title>A standardized bacterial taxonomy based on genome phylogeny substantially revises the tree of life.</title>
        <authorList>
            <person name="Parks D.H."/>
            <person name="Chuvochina M."/>
            <person name="Waite D.W."/>
            <person name="Rinke C."/>
            <person name="Skarshewski A."/>
            <person name="Chaumeil P.A."/>
            <person name="Hugenholtz P."/>
        </authorList>
    </citation>
    <scope>NUCLEOTIDE SEQUENCE [LARGE SCALE GENOMIC DNA]</scope>
    <source>
        <strain evidence="2">UBA9667</strain>
    </source>
</reference>
<dbReference type="EMBL" id="DPVG01000064">
    <property type="protein sequence ID" value="HCK23499.1"/>
    <property type="molecule type" value="Genomic_DNA"/>
</dbReference>
<dbReference type="Pfam" id="PF00717">
    <property type="entry name" value="Peptidase_S24"/>
    <property type="match status" value="1"/>
</dbReference>
<name>A0A3D2SCD1_9BACE</name>
<comment type="caution">
    <text evidence="2">The sequence shown here is derived from an EMBL/GenBank/DDBJ whole genome shotgun (WGS) entry which is preliminary data.</text>
</comment>
<dbReference type="InterPro" id="IPR036286">
    <property type="entry name" value="LexA/Signal_pep-like_sf"/>
</dbReference>
<evidence type="ECO:0000259" key="1">
    <source>
        <dbReference type="Pfam" id="PF00717"/>
    </source>
</evidence>
<dbReference type="CDD" id="cd00093">
    <property type="entry name" value="HTH_XRE"/>
    <property type="match status" value="1"/>
</dbReference>
<dbReference type="SUPFAM" id="SSF47413">
    <property type="entry name" value="lambda repressor-like DNA-binding domains"/>
    <property type="match status" value="1"/>
</dbReference>
<dbReference type="Proteomes" id="UP000263098">
    <property type="component" value="Unassembled WGS sequence"/>
</dbReference>
<sequence>MEASERIDELLKYSNMSAKKFAEYIGIKTVQSLYDIQKGKIKNISNALAGKIANSFPEIKKEWLLTGSGEMLSTSPQTQTTKNEAVPFEFGSIMNVPLVNQYAYAGYLCGYSDPEYIEALPTIPFPVDREYKGQYICFEVKGDSMDDGSKYSFDQGDIVLCREISRDYWKTKLHIKQWNAFVIVHQTEGILIKQIIDHDVENGIITIHSLNPLYEDRQIHLSEVKMLFNVVKMQRNQ</sequence>
<protein>
    <submittedName>
        <fullName evidence="2">Peptidase S24</fullName>
    </submittedName>
</protein>